<organism evidence="2 3">
    <name type="scientific">Motilimonas cestriensis</name>
    <dbReference type="NCBI Taxonomy" id="2742685"/>
    <lineage>
        <taxon>Bacteria</taxon>
        <taxon>Pseudomonadati</taxon>
        <taxon>Pseudomonadota</taxon>
        <taxon>Gammaproteobacteria</taxon>
        <taxon>Alteromonadales</taxon>
        <taxon>Alteromonadales genera incertae sedis</taxon>
        <taxon>Motilimonas</taxon>
    </lineage>
</organism>
<gene>
    <name evidence="2" type="ORF">K6Y31_00345</name>
</gene>
<evidence type="ECO:0000256" key="1">
    <source>
        <dbReference type="SAM" id="SignalP"/>
    </source>
</evidence>
<dbReference type="RefSeq" id="WP_233050893.1">
    <property type="nucleotide sequence ID" value="NZ_JAIMJA010000001.1"/>
</dbReference>
<feature type="signal peptide" evidence="1">
    <location>
        <begin position="1"/>
        <end position="22"/>
    </location>
</feature>
<name>A0ABS8W790_9GAMM</name>
<reference evidence="2 3" key="1">
    <citation type="journal article" date="2022" name="Environ. Microbiol. Rep.">
        <title>Eco-phylogenetic analyses reveal divergent evolution of vitamin B12 metabolism in the marine bacterial family 'Psychromonadaceae'.</title>
        <authorList>
            <person name="Jin X."/>
            <person name="Yang Y."/>
            <person name="Cao H."/>
            <person name="Gao B."/>
            <person name="Zhao Z."/>
        </authorList>
    </citation>
    <scope>NUCLEOTIDE SEQUENCE [LARGE SCALE GENOMIC DNA]</scope>
    <source>
        <strain evidence="2 3">MKS20</strain>
    </source>
</reference>
<dbReference type="SUPFAM" id="SSF53474">
    <property type="entry name" value="alpha/beta-Hydrolases"/>
    <property type="match status" value="1"/>
</dbReference>
<dbReference type="Pfam" id="PF00756">
    <property type="entry name" value="Esterase"/>
    <property type="match status" value="1"/>
</dbReference>
<dbReference type="PANTHER" id="PTHR48098">
    <property type="entry name" value="ENTEROCHELIN ESTERASE-RELATED"/>
    <property type="match status" value="1"/>
</dbReference>
<dbReference type="Gene3D" id="3.40.50.1820">
    <property type="entry name" value="alpha/beta hydrolase"/>
    <property type="match status" value="1"/>
</dbReference>
<dbReference type="PANTHER" id="PTHR48098:SF6">
    <property type="entry name" value="FERRI-BACILLIBACTIN ESTERASE BESA"/>
    <property type="match status" value="1"/>
</dbReference>
<dbReference type="InterPro" id="IPR050583">
    <property type="entry name" value="Mycobacterial_A85_antigen"/>
</dbReference>
<dbReference type="EMBL" id="JAIMJA010000001">
    <property type="protein sequence ID" value="MCE2593270.1"/>
    <property type="molecule type" value="Genomic_DNA"/>
</dbReference>
<proteinExistence type="predicted"/>
<feature type="chain" id="PRO_5045404662" description="Esterase" evidence="1">
    <location>
        <begin position="23"/>
        <end position="264"/>
    </location>
</feature>
<keyword evidence="3" id="KW-1185">Reference proteome</keyword>
<evidence type="ECO:0008006" key="4">
    <source>
        <dbReference type="Google" id="ProtNLM"/>
    </source>
</evidence>
<comment type="caution">
    <text evidence="2">The sequence shown here is derived from an EMBL/GenBank/DDBJ whole genome shotgun (WGS) entry which is preliminary data.</text>
</comment>
<dbReference type="PROSITE" id="PS51257">
    <property type="entry name" value="PROKAR_LIPOPROTEIN"/>
    <property type="match status" value="1"/>
</dbReference>
<protein>
    <recommendedName>
        <fullName evidence="4">Esterase</fullName>
    </recommendedName>
</protein>
<dbReference type="InterPro" id="IPR029058">
    <property type="entry name" value="AB_hydrolase_fold"/>
</dbReference>
<evidence type="ECO:0000313" key="2">
    <source>
        <dbReference type="EMBL" id="MCE2593270.1"/>
    </source>
</evidence>
<sequence length="264" mass="28995">MYKLIFSLLLSTVLLGCGGGNGTTVNEGDNALSQKKPQPYNLDSTEIASSITNITYKLDVYVPLDYQAGSAPLPVIYASDGQWRSNSYKGILENSGVSAVLVAIHEGPKGHRNIDYLTPGVYDYYEFLTQELIPFIESEYSVMSANRTLVGHSYGGAMSFYSMLIADPDVAFFNNFVSADPSVADTETLLKLEQERFNLSKTMNSRMILSGAMQGGNGPDVELAYAHMLNRKYEGLNITLIKQNVTHDNSANQTFKDALPLLFP</sequence>
<keyword evidence="1" id="KW-0732">Signal</keyword>
<dbReference type="InterPro" id="IPR000801">
    <property type="entry name" value="Esterase-like"/>
</dbReference>
<accession>A0ABS8W790</accession>
<evidence type="ECO:0000313" key="3">
    <source>
        <dbReference type="Proteomes" id="UP001201273"/>
    </source>
</evidence>
<dbReference type="Proteomes" id="UP001201273">
    <property type="component" value="Unassembled WGS sequence"/>
</dbReference>